<dbReference type="AlphaFoldDB" id="A0A2P2KY91"/>
<dbReference type="EMBL" id="GGEC01030190">
    <property type="protein sequence ID" value="MBX10674.1"/>
    <property type="molecule type" value="Transcribed_RNA"/>
</dbReference>
<organism evidence="2">
    <name type="scientific">Rhizophora mucronata</name>
    <name type="common">Asiatic mangrove</name>
    <dbReference type="NCBI Taxonomy" id="61149"/>
    <lineage>
        <taxon>Eukaryota</taxon>
        <taxon>Viridiplantae</taxon>
        <taxon>Streptophyta</taxon>
        <taxon>Embryophyta</taxon>
        <taxon>Tracheophyta</taxon>
        <taxon>Spermatophyta</taxon>
        <taxon>Magnoliopsida</taxon>
        <taxon>eudicotyledons</taxon>
        <taxon>Gunneridae</taxon>
        <taxon>Pentapetalae</taxon>
        <taxon>rosids</taxon>
        <taxon>fabids</taxon>
        <taxon>Malpighiales</taxon>
        <taxon>Rhizophoraceae</taxon>
        <taxon>Rhizophora</taxon>
    </lineage>
</organism>
<name>A0A2P2KY91_RHIMU</name>
<reference evidence="2" key="1">
    <citation type="submission" date="2018-02" db="EMBL/GenBank/DDBJ databases">
        <title>Rhizophora mucronata_Transcriptome.</title>
        <authorList>
            <person name="Meera S.P."/>
            <person name="Sreeshan A."/>
            <person name="Augustine A."/>
        </authorList>
    </citation>
    <scope>NUCLEOTIDE SEQUENCE</scope>
    <source>
        <tissue evidence="2">Leaf</tissue>
    </source>
</reference>
<protein>
    <submittedName>
        <fullName evidence="2">Uncharacterized protein MANES_06G159900</fullName>
    </submittedName>
</protein>
<sequence>MTCIQFFPFVFSFLTCKYIPHSVNSLHIFPSMLAGRHLRTVNQGSEEGLPRPKNPMFPRGNNCLSNTRRRKKNGEEMVQDLV</sequence>
<proteinExistence type="predicted"/>
<evidence type="ECO:0000256" key="1">
    <source>
        <dbReference type="SAM" id="MobiDB-lite"/>
    </source>
</evidence>
<accession>A0A2P2KY91</accession>
<feature type="region of interest" description="Disordered" evidence="1">
    <location>
        <begin position="42"/>
        <end position="82"/>
    </location>
</feature>
<evidence type="ECO:0000313" key="2">
    <source>
        <dbReference type="EMBL" id="MBX10674.1"/>
    </source>
</evidence>